<dbReference type="Proteomes" id="UP001302493">
    <property type="component" value="Chromosome"/>
</dbReference>
<reference evidence="1" key="1">
    <citation type="submission" date="2023-03" db="EMBL/GenBank/DDBJ databases">
        <title>Genome sequence of Brevundimonas nasdae SJTX8.</title>
        <authorList>
            <person name="Liang R."/>
        </authorList>
    </citation>
    <scope>NUCLEOTIDE SEQUENCE</scope>
    <source>
        <strain evidence="1">X8</strain>
    </source>
</reference>
<dbReference type="EMBL" id="CP119180">
    <property type="protein sequence ID" value="WOB78481.1"/>
    <property type="molecule type" value="Genomic_DNA"/>
</dbReference>
<gene>
    <name evidence="1" type="ORF">PZA08_14435</name>
</gene>
<sequence length="561" mass="62815">MDAIIYRRFSSDEQEKGSSDTLARQQERCEALAQARGWTVVETITDKSKSAFKGEHLRPDAGLGQFLERLRRGEFTPGTVLIADNLSRLSRRPVDEAMAWIFEVTRVGVQIAIADTNEVFAANPSMGDFLATSIKAAFSHEDSRRKSDMTRASKARLWKLAERREGRWTNLAGRLPGWLERTPECNGWIIDEERAGIVDRIYRQSADGIGVVTITRMLNDDGLEPFGEERRHGAGKRQWGRTHVRQLLVSPIVEGDYRPAVGMFAGQVIHGFYPRIVDADIVAQARAALTARKKVQGQGTKAGTLNLFAGVTKCGECGRNAALSTSVQKGRSYPYIRCEGVGEGRCENRNGYAYRAFEETALDLFLDLALDDRFFAATGELGKARTRKAEIEKELNDRRAFKLNLIRNFTTPDPEVAVVIHEATADIDRLTLEMEEVERAIQTASGKVADFEHLRRVGDIRDAAKSEDEATKMQARAKLGRAMRSIVGEVEIKRDPEGEKTFDVILKGGVMMVRIDTKGRVKAHLDQMFGEPLWTRIPAEHQEMLAPLIRRLEARRASEVA</sequence>
<organism evidence="1 2">
    <name type="scientific">Brevundimonas nasdae</name>
    <dbReference type="NCBI Taxonomy" id="172043"/>
    <lineage>
        <taxon>Bacteria</taxon>
        <taxon>Pseudomonadati</taxon>
        <taxon>Pseudomonadota</taxon>
        <taxon>Alphaproteobacteria</taxon>
        <taxon>Caulobacterales</taxon>
        <taxon>Caulobacteraceae</taxon>
        <taxon>Brevundimonas</taxon>
    </lineage>
</organism>
<accession>A0ACD4VN75</accession>
<evidence type="ECO:0000313" key="1">
    <source>
        <dbReference type="EMBL" id="WOB78481.1"/>
    </source>
</evidence>
<evidence type="ECO:0000313" key="2">
    <source>
        <dbReference type="Proteomes" id="UP001302493"/>
    </source>
</evidence>
<protein>
    <submittedName>
        <fullName evidence="1">Recombinase family protein</fullName>
    </submittedName>
</protein>
<keyword evidence="2" id="KW-1185">Reference proteome</keyword>
<proteinExistence type="predicted"/>
<name>A0ACD4VN75_9CAUL</name>